<accession>B4CWD9</accession>
<organism evidence="2 3">
    <name type="scientific">Chthoniobacter flavus Ellin428</name>
    <dbReference type="NCBI Taxonomy" id="497964"/>
    <lineage>
        <taxon>Bacteria</taxon>
        <taxon>Pseudomonadati</taxon>
        <taxon>Verrucomicrobiota</taxon>
        <taxon>Spartobacteria</taxon>
        <taxon>Chthoniobacterales</taxon>
        <taxon>Chthoniobacteraceae</taxon>
        <taxon>Chthoniobacter</taxon>
    </lineage>
</organism>
<evidence type="ECO:0000313" key="2">
    <source>
        <dbReference type="EMBL" id="EDY21731.1"/>
    </source>
</evidence>
<feature type="region of interest" description="Disordered" evidence="1">
    <location>
        <begin position="75"/>
        <end position="97"/>
    </location>
</feature>
<name>B4CWD9_9BACT</name>
<comment type="caution">
    <text evidence="2">The sequence shown here is derived from an EMBL/GenBank/DDBJ whole genome shotgun (WGS) entry which is preliminary data.</text>
</comment>
<dbReference type="STRING" id="497964.CfE428DRAFT_0976"/>
<feature type="compositionally biased region" description="Basic residues" evidence="1">
    <location>
        <begin position="77"/>
        <end position="89"/>
    </location>
</feature>
<evidence type="ECO:0000313" key="3">
    <source>
        <dbReference type="Proteomes" id="UP000005824"/>
    </source>
</evidence>
<dbReference type="Gene3D" id="3.30.160.100">
    <property type="entry name" value="Ribosome hibernation promotion factor-like"/>
    <property type="match status" value="1"/>
</dbReference>
<gene>
    <name evidence="2" type="ORF">CfE428DRAFT_0976</name>
</gene>
<dbReference type="SUPFAM" id="SSF69754">
    <property type="entry name" value="Ribosome binding protein Y (YfiA homologue)"/>
    <property type="match status" value="1"/>
</dbReference>
<dbReference type="Pfam" id="PF02482">
    <property type="entry name" value="Ribosomal_S30AE"/>
    <property type="match status" value="1"/>
</dbReference>
<dbReference type="InterPro" id="IPR003489">
    <property type="entry name" value="RHF/RaiA"/>
</dbReference>
<proteinExistence type="predicted"/>
<keyword evidence="3" id="KW-1185">Reference proteome</keyword>
<dbReference type="eggNOG" id="COG1278">
    <property type="taxonomic scope" value="Bacteria"/>
</dbReference>
<dbReference type="AlphaFoldDB" id="B4CWD9"/>
<sequence length="116" mass="12997">MAPSEAVTERVQKETEKLGKYFDRITSCSVVIEAPQKHHHHGEPFHVRIELGVPGKELVVTQKPTVRAILEQTRMGVRTRRRTSRHRTRTSMWPSATASPRCAGNCATMCTACGTK</sequence>
<dbReference type="EMBL" id="ABVL01000002">
    <property type="protein sequence ID" value="EDY21731.1"/>
    <property type="molecule type" value="Genomic_DNA"/>
</dbReference>
<dbReference type="Proteomes" id="UP000005824">
    <property type="component" value="Unassembled WGS sequence"/>
</dbReference>
<reference evidence="2 3" key="1">
    <citation type="journal article" date="2011" name="J. Bacteriol.">
        <title>Genome sequence of Chthoniobacter flavus Ellin428, an aerobic heterotrophic soil bacterium.</title>
        <authorList>
            <person name="Kant R."/>
            <person name="van Passel M.W."/>
            <person name="Palva A."/>
            <person name="Lucas S."/>
            <person name="Lapidus A."/>
            <person name="Glavina Del Rio T."/>
            <person name="Dalin E."/>
            <person name="Tice H."/>
            <person name="Bruce D."/>
            <person name="Goodwin L."/>
            <person name="Pitluck S."/>
            <person name="Larimer F.W."/>
            <person name="Land M.L."/>
            <person name="Hauser L."/>
            <person name="Sangwan P."/>
            <person name="de Vos W.M."/>
            <person name="Janssen P.H."/>
            <person name="Smidt H."/>
        </authorList>
    </citation>
    <scope>NUCLEOTIDE SEQUENCE [LARGE SCALE GENOMIC DNA]</scope>
    <source>
        <strain evidence="2 3">Ellin428</strain>
    </source>
</reference>
<protein>
    <recommendedName>
        <fullName evidence="4">Ribosomal subunit interface protein</fullName>
    </recommendedName>
</protein>
<dbReference type="InterPro" id="IPR036567">
    <property type="entry name" value="RHF-like"/>
</dbReference>
<evidence type="ECO:0008006" key="4">
    <source>
        <dbReference type="Google" id="ProtNLM"/>
    </source>
</evidence>
<dbReference type="InParanoid" id="B4CWD9"/>
<evidence type="ECO:0000256" key="1">
    <source>
        <dbReference type="SAM" id="MobiDB-lite"/>
    </source>
</evidence>